<proteinExistence type="predicted"/>
<dbReference type="Pfam" id="PF09107">
    <property type="entry name" value="WHD_3rd_SelB"/>
    <property type="match status" value="1"/>
</dbReference>
<sequence length="649" mass="70313">MIIATAGHVDHGKTTLIHALTGEDTDRLAEEKRRGLTIDLGFAWTHTEQGNWLGFVDVPGHEKFIRNMVAGVSAVDAVMLVVAADDGPMPQTREHLAILDLLGVRRGIVALTRTDRVGAERCSEATEEVHQLLQESGLAGAPVFPVSGLTGQGVPALRQWLESTAGSGQPQDRASGYPRMIVDRSFSITGSGCVVTGTVIAGTLSRHDTLVACPAGHRVRLRGLEIHGTGVESVEAGQRCALNLAGDISRHSVGRGDWLVAAPLHHPTDRLDVVLTLLPSARLHRGNLQVHLGAAVRNCRAVVLDGTAREGSPPLAQLMLDQPVQACAGDRLILRDPASNRTLAGGRVLDPFGLRRGRSRQARVAVLEKLTELDSLNDQLTVLIEAQPEGVSLERLARVYNLQPESVTNLIADRGLMILPGSHGDVAVRSDHWESLKVALLERLEQWHVDHPDSLGPGEQDLPQLRGVHLDQALRHLLLQSLIDSRCIVRHGFCVHLPGHQPRLAADDQGLLDRVMAALEGTGLKPPIVGELAESLGQDREDMLAFLGRMHRRGVLVAVAPNRFYRPETVTELVAIAVDLAEESPTGAFDARAYRDRSGIGRRLTVSVLEYLDRAGVTAFINDERRLQPAYRRAAAAALRKPEETGYTA</sequence>
<dbReference type="AlphaFoldDB" id="A0A1I6HR44"/>
<dbReference type="Pfam" id="PF00009">
    <property type="entry name" value="GTP_EFTU"/>
    <property type="match status" value="1"/>
</dbReference>
<protein>
    <submittedName>
        <fullName evidence="7">Selenocysteine-specific translation elongation factor SelB</fullName>
    </submittedName>
</protein>
<dbReference type="Gene3D" id="2.40.30.10">
    <property type="entry name" value="Translation factors"/>
    <property type="match status" value="1"/>
</dbReference>
<dbReference type="InterPro" id="IPR009001">
    <property type="entry name" value="Transl_elong_EF1A/Init_IF2_C"/>
</dbReference>
<dbReference type="InterPro" id="IPR036388">
    <property type="entry name" value="WH-like_DNA-bd_sf"/>
</dbReference>
<dbReference type="NCBIfam" id="TIGR00475">
    <property type="entry name" value="selB"/>
    <property type="match status" value="1"/>
</dbReference>
<dbReference type="SUPFAM" id="SSF46785">
    <property type="entry name" value="Winged helix' DNA-binding domain"/>
    <property type="match status" value="3"/>
</dbReference>
<feature type="domain" description="Tr-type G" evidence="6">
    <location>
        <begin position="1"/>
        <end position="171"/>
    </location>
</feature>
<organism evidence="7 8">
    <name type="scientific">Marinobacter daqiaonensis</name>
    <dbReference type="NCBI Taxonomy" id="650891"/>
    <lineage>
        <taxon>Bacteria</taxon>
        <taxon>Pseudomonadati</taxon>
        <taxon>Pseudomonadota</taxon>
        <taxon>Gammaproteobacteria</taxon>
        <taxon>Pseudomonadales</taxon>
        <taxon>Marinobacteraceae</taxon>
        <taxon>Marinobacter</taxon>
    </lineage>
</organism>
<gene>
    <name evidence="7" type="ORF">SAMN05216203_1437</name>
</gene>
<keyword evidence="5" id="KW-0342">GTP-binding</keyword>
<dbReference type="InterPro" id="IPR057335">
    <property type="entry name" value="Beta-barrel_SelB"/>
</dbReference>
<dbReference type="SUPFAM" id="SSF50447">
    <property type="entry name" value="Translation proteins"/>
    <property type="match status" value="1"/>
</dbReference>
<evidence type="ECO:0000256" key="3">
    <source>
        <dbReference type="ARBA" id="ARBA00022741"/>
    </source>
</evidence>
<evidence type="ECO:0000256" key="1">
    <source>
        <dbReference type="ARBA" id="ARBA00004496"/>
    </source>
</evidence>
<dbReference type="CDD" id="cd04171">
    <property type="entry name" value="SelB"/>
    <property type="match status" value="1"/>
</dbReference>
<reference evidence="8" key="1">
    <citation type="submission" date="2016-10" db="EMBL/GenBank/DDBJ databases">
        <authorList>
            <person name="Varghese N."/>
            <person name="Submissions S."/>
        </authorList>
    </citation>
    <scope>NUCLEOTIDE SEQUENCE [LARGE SCALE GENOMIC DNA]</scope>
    <source>
        <strain evidence="8">CGMCC 1.9167</strain>
    </source>
</reference>
<keyword evidence="8" id="KW-1185">Reference proteome</keyword>
<dbReference type="RefSeq" id="WP_167812627.1">
    <property type="nucleotide sequence ID" value="NZ_FOYW01000001.1"/>
</dbReference>
<dbReference type="Gene3D" id="1.10.10.2770">
    <property type="match status" value="1"/>
</dbReference>
<dbReference type="InterPro" id="IPR004535">
    <property type="entry name" value="Transl_elong_SelB"/>
</dbReference>
<evidence type="ECO:0000259" key="6">
    <source>
        <dbReference type="PROSITE" id="PS51722"/>
    </source>
</evidence>
<dbReference type="GO" id="GO:0003723">
    <property type="term" value="F:RNA binding"/>
    <property type="evidence" value="ECO:0007669"/>
    <property type="project" value="InterPro"/>
</dbReference>
<dbReference type="NCBIfam" id="TIGR00231">
    <property type="entry name" value="small_GTP"/>
    <property type="match status" value="1"/>
</dbReference>
<name>A0A1I6HR44_9GAMM</name>
<evidence type="ECO:0000256" key="2">
    <source>
        <dbReference type="ARBA" id="ARBA00022490"/>
    </source>
</evidence>
<dbReference type="InterPro" id="IPR005225">
    <property type="entry name" value="Small_GTP-bd"/>
</dbReference>
<keyword evidence="3" id="KW-0547">Nucleotide-binding</keyword>
<dbReference type="Gene3D" id="3.40.50.300">
    <property type="entry name" value="P-loop containing nucleotide triphosphate hydrolases"/>
    <property type="match status" value="1"/>
</dbReference>
<dbReference type="SUPFAM" id="SSF50465">
    <property type="entry name" value="EF-Tu/eEF-1alpha/eIF2-gamma C-terminal domain"/>
    <property type="match status" value="1"/>
</dbReference>
<dbReference type="GO" id="GO:0003924">
    <property type="term" value="F:GTPase activity"/>
    <property type="evidence" value="ECO:0007669"/>
    <property type="project" value="InterPro"/>
</dbReference>
<dbReference type="InterPro" id="IPR015191">
    <property type="entry name" value="SelB_WHD4"/>
</dbReference>
<dbReference type="GO" id="GO:0005525">
    <property type="term" value="F:GTP binding"/>
    <property type="evidence" value="ECO:0007669"/>
    <property type="project" value="UniProtKB-KW"/>
</dbReference>
<dbReference type="Gene3D" id="1.10.10.10">
    <property type="entry name" value="Winged helix-like DNA-binding domain superfamily/Winged helix DNA-binding domain"/>
    <property type="match status" value="1"/>
</dbReference>
<dbReference type="PROSITE" id="PS51722">
    <property type="entry name" value="G_TR_2"/>
    <property type="match status" value="1"/>
</dbReference>
<evidence type="ECO:0000256" key="5">
    <source>
        <dbReference type="ARBA" id="ARBA00023134"/>
    </source>
</evidence>
<dbReference type="Pfam" id="PF25461">
    <property type="entry name" value="Beta-barrel_SelB"/>
    <property type="match status" value="1"/>
</dbReference>
<dbReference type="GO" id="GO:0001514">
    <property type="term" value="P:selenocysteine incorporation"/>
    <property type="evidence" value="ECO:0007669"/>
    <property type="project" value="InterPro"/>
</dbReference>
<evidence type="ECO:0000313" key="8">
    <source>
        <dbReference type="Proteomes" id="UP000198644"/>
    </source>
</evidence>
<dbReference type="InterPro" id="IPR036390">
    <property type="entry name" value="WH_DNA-bd_sf"/>
</dbReference>
<dbReference type="InterPro" id="IPR027417">
    <property type="entry name" value="P-loop_NTPase"/>
</dbReference>
<evidence type="ECO:0000256" key="4">
    <source>
        <dbReference type="ARBA" id="ARBA00022917"/>
    </source>
</evidence>
<evidence type="ECO:0000313" key="7">
    <source>
        <dbReference type="EMBL" id="SFR56919.1"/>
    </source>
</evidence>
<dbReference type="PANTHER" id="PTHR43721">
    <property type="entry name" value="ELONGATION FACTOR TU-RELATED"/>
    <property type="match status" value="1"/>
</dbReference>
<dbReference type="SUPFAM" id="SSF52540">
    <property type="entry name" value="P-loop containing nucleoside triphosphate hydrolases"/>
    <property type="match status" value="1"/>
</dbReference>
<keyword evidence="7" id="KW-0251">Elongation factor</keyword>
<dbReference type="STRING" id="650891.SAMN05216203_1437"/>
<dbReference type="InterPro" id="IPR050055">
    <property type="entry name" value="EF-Tu_GTPase"/>
</dbReference>
<dbReference type="Proteomes" id="UP000198644">
    <property type="component" value="Unassembled WGS sequence"/>
</dbReference>
<keyword evidence="2" id="KW-0963">Cytoplasm</keyword>
<dbReference type="GO" id="GO:0003746">
    <property type="term" value="F:translation elongation factor activity"/>
    <property type="evidence" value="ECO:0007669"/>
    <property type="project" value="UniProtKB-KW"/>
</dbReference>
<dbReference type="InterPro" id="IPR009000">
    <property type="entry name" value="Transl_B-barrel_sf"/>
</dbReference>
<comment type="subcellular location">
    <subcellularLocation>
        <location evidence="1">Cytoplasm</location>
    </subcellularLocation>
</comment>
<accession>A0A1I6HR44</accession>
<dbReference type="PRINTS" id="PR00315">
    <property type="entry name" value="ELONGATNFCT"/>
</dbReference>
<dbReference type="GO" id="GO:0005829">
    <property type="term" value="C:cytosol"/>
    <property type="evidence" value="ECO:0007669"/>
    <property type="project" value="TreeGrafter"/>
</dbReference>
<dbReference type="EMBL" id="FOYW01000001">
    <property type="protein sequence ID" value="SFR56919.1"/>
    <property type="molecule type" value="Genomic_DNA"/>
</dbReference>
<dbReference type="PANTHER" id="PTHR43721:SF22">
    <property type="entry name" value="ELONGATION FACTOR TU, MITOCHONDRIAL"/>
    <property type="match status" value="1"/>
</dbReference>
<dbReference type="InterPro" id="IPR000795">
    <property type="entry name" value="T_Tr_GTP-bd_dom"/>
</dbReference>
<keyword evidence="4" id="KW-0648">Protein biosynthesis</keyword>